<dbReference type="InterPro" id="IPR005312">
    <property type="entry name" value="DUF1759"/>
</dbReference>
<reference evidence="1" key="2">
    <citation type="submission" date="2014-07" db="EMBL/GenBank/DDBJ databases">
        <authorList>
            <person name="Hull J."/>
        </authorList>
    </citation>
    <scope>NUCLEOTIDE SEQUENCE</scope>
</reference>
<dbReference type="PANTHER" id="PTHR22954">
    <property type="entry name" value="RETROVIRAL PROTEASE-RELATED"/>
    <property type="match status" value="1"/>
</dbReference>
<organism evidence="1">
    <name type="scientific">Lygus hesperus</name>
    <name type="common">Western plant bug</name>
    <dbReference type="NCBI Taxonomy" id="30085"/>
    <lineage>
        <taxon>Eukaryota</taxon>
        <taxon>Metazoa</taxon>
        <taxon>Ecdysozoa</taxon>
        <taxon>Arthropoda</taxon>
        <taxon>Hexapoda</taxon>
        <taxon>Insecta</taxon>
        <taxon>Pterygota</taxon>
        <taxon>Neoptera</taxon>
        <taxon>Paraneoptera</taxon>
        <taxon>Hemiptera</taxon>
        <taxon>Heteroptera</taxon>
        <taxon>Panheteroptera</taxon>
        <taxon>Cimicomorpha</taxon>
        <taxon>Miridae</taxon>
        <taxon>Mirini</taxon>
        <taxon>Lygus</taxon>
    </lineage>
</organism>
<dbReference type="PANTHER" id="PTHR22954:SF3">
    <property type="entry name" value="PROTEIN CBG08539"/>
    <property type="match status" value="1"/>
</dbReference>
<sequence length="277" mass="31707">MESTSRTIAKLKRRLNTAVAEVTSIYSTGKAALKEKDKYATTFKSMHSSLEKYYSMYEDCFDELAVLSEESVTETGEDHETPAFTFPSTEDTSTKTNMRKYYYESKTMYTTLTSTPSTSLPSASQVLENTTVVHETSVRLPEIKLTPFNGEILDWPKFRDTYVSIVHEDKTLSPTQKFHYLITSLSGPARSIINQFQISDQNYPLAWQAILEAYDQRRLLATAYLNRVLNFHPIQGKPSLDSLKSFMTSVCDSVSSFELLRIEHESKFILFHLAYRL</sequence>
<dbReference type="AlphaFoldDB" id="A0A0A9WCI9"/>
<dbReference type="Pfam" id="PF03564">
    <property type="entry name" value="DUF1759"/>
    <property type="match status" value="1"/>
</dbReference>
<evidence type="ECO:0000313" key="1">
    <source>
        <dbReference type="EMBL" id="JAG06142.1"/>
    </source>
</evidence>
<protein>
    <submittedName>
        <fullName evidence="1">Biosynthetic arginine decarboxylase</fullName>
    </submittedName>
</protein>
<dbReference type="EMBL" id="GBHO01037462">
    <property type="protein sequence ID" value="JAG06142.1"/>
    <property type="molecule type" value="Transcribed_RNA"/>
</dbReference>
<gene>
    <name evidence="1" type="primary">speA</name>
    <name evidence="1" type="ORF">CM83_9217</name>
</gene>
<feature type="non-terminal residue" evidence="1">
    <location>
        <position position="277"/>
    </location>
</feature>
<accession>A0A0A9WCI9</accession>
<proteinExistence type="predicted"/>
<name>A0A0A9WCI9_LYGHE</name>
<reference evidence="1" key="1">
    <citation type="journal article" date="2014" name="PLoS ONE">
        <title>Transcriptome-Based Identification of ABC Transporters in the Western Tarnished Plant Bug Lygus hesperus.</title>
        <authorList>
            <person name="Hull J.J."/>
            <person name="Chaney K."/>
            <person name="Geib S.M."/>
            <person name="Fabrick J.A."/>
            <person name="Brent C.S."/>
            <person name="Walsh D."/>
            <person name="Lavine L.C."/>
        </authorList>
    </citation>
    <scope>NUCLEOTIDE SEQUENCE</scope>
</reference>